<accession>A0A4R9LQK4</accession>
<feature type="transmembrane region" description="Helical" evidence="1">
    <location>
        <begin position="12"/>
        <end position="30"/>
    </location>
</feature>
<name>A0A4R9LQK4_9LEPT</name>
<proteinExistence type="predicted"/>
<gene>
    <name evidence="2" type="ORF">EHS11_04920</name>
</gene>
<keyword evidence="1" id="KW-1133">Transmembrane helix</keyword>
<dbReference type="AlphaFoldDB" id="A0A4R9LQK4"/>
<organism evidence="2 3">
    <name type="scientific">Leptospira ilyithenensis</name>
    <dbReference type="NCBI Taxonomy" id="2484901"/>
    <lineage>
        <taxon>Bacteria</taxon>
        <taxon>Pseudomonadati</taxon>
        <taxon>Spirochaetota</taxon>
        <taxon>Spirochaetia</taxon>
        <taxon>Leptospirales</taxon>
        <taxon>Leptospiraceae</taxon>
        <taxon>Leptospira</taxon>
    </lineage>
</organism>
<evidence type="ECO:0000313" key="2">
    <source>
        <dbReference type="EMBL" id="TGN11855.1"/>
    </source>
</evidence>
<dbReference type="RefSeq" id="WP_135763304.1">
    <property type="nucleotide sequence ID" value="NZ_RQHV01000036.1"/>
</dbReference>
<dbReference type="OrthoDB" id="314447at2"/>
<dbReference type="Proteomes" id="UP000298264">
    <property type="component" value="Unassembled WGS sequence"/>
</dbReference>
<keyword evidence="1" id="KW-0472">Membrane</keyword>
<reference evidence="2" key="1">
    <citation type="journal article" date="2019" name="PLoS Negl. Trop. Dis.">
        <title>Revisiting the worldwide diversity of Leptospira species in the environment.</title>
        <authorList>
            <person name="Vincent A.T."/>
            <person name="Schiettekatte O."/>
            <person name="Bourhy P."/>
            <person name="Veyrier F.J."/>
            <person name="Picardeau M."/>
        </authorList>
    </citation>
    <scope>NUCLEOTIDE SEQUENCE [LARGE SCALE GENOMIC DNA]</scope>
    <source>
        <strain evidence="2">201400974</strain>
    </source>
</reference>
<keyword evidence="1" id="KW-0812">Transmembrane</keyword>
<sequence>MKKYFSKKRILAGIGSIFGLWLLVYFLFFFSTKEKEHPAVQMEEERLFQEKGIPSDSSKSFWDSTGIPKPDFIGMEKLIQKSEVATPSVLFTEYQLYYRYPPESRPLTKKMVDLLDPFKVMQEKTPIFKPDTEGEIQGYFSWHSSAYMVTEDKPAIAWLEVLDAKTDERVRPRILSAEIYSDSVYGEKLIGTADYNDSGSAPDRESNDHIYTFSWRPRGGEKLHGGELSMKVRFDAPSIKLKETEASFSFNSTPTIPAKFTGNYHEYVENGSLYIAAEIDIYKAGQYIIEGNLFDKETGTPYHWVYLRKYLERGTSQKIALPFFGAIFHDRGFEEGRFVLGNLRGHRMNLPYDPRKLKEMLAKGQEIPTTSEPLQEWIPLPTESYTTLNSYNIVQFSPLEYQGQDKKDRLRVIQEYASDWEKTRGAGPDTNIGD</sequence>
<evidence type="ECO:0000313" key="3">
    <source>
        <dbReference type="Proteomes" id="UP000298264"/>
    </source>
</evidence>
<protein>
    <submittedName>
        <fullName evidence="2">Uncharacterized protein</fullName>
    </submittedName>
</protein>
<evidence type="ECO:0000256" key="1">
    <source>
        <dbReference type="SAM" id="Phobius"/>
    </source>
</evidence>
<keyword evidence="3" id="KW-1185">Reference proteome</keyword>
<dbReference type="EMBL" id="RQHV01000036">
    <property type="protein sequence ID" value="TGN11855.1"/>
    <property type="molecule type" value="Genomic_DNA"/>
</dbReference>
<comment type="caution">
    <text evidence="2">The sequence shown here is derived from an EMBL/GenBank/DDBJ whole genome shotgun (WGS) entry which is preliminary data.</text>
</comment>